<dbReference type="CDD" id="cd17324">
    <property type="entry name" value="MFS_NepI_like"/>
    <property type="match status" value="1"/>
</dbReference>
<gene>
    <name evidence="8" type="ORF">CLV47_12174</name>
</gene>
<dbReference type="Gene3D" id="1.20.1250.20">
    <property type="entry name" value="MFS general substrate transporter like domains"/>
    <property type="match status" value="1"/>
</dbReference>
<protein>
    <submittedName>
        <fullName evidence="8">Putative MFS family arabinose efflux permease</fullName>
    </submittedName>
</protein>
<feature type="transmembrane region" description="Helical" evidence="6">
    <location>
        <begin position="166"/>
        <end position="188"/>
    </location>
</feature>
<keyword evidence="2" id="KW-1003">Cell membrane</keyword>
<evidence type="ECO:0000256" key="5">
    <source>
        <dbReference type="ARBA" id="ARBA00023136"/>
    </source>
</evidence>
<evidence type="ECO:0000256" key="1">
    <source>
        <dbReference type="ARBA" id="ARBA00004651"/>
    </source>
</evidence>
<dbReference type="InterPro" id="IPR050189">
    <property type="entry name" value="MFS_Efflux_Transporters"/>
</dbReference>
<dbReference type="RefSeq" id="WP_106350692.1">
    <property type="nucleotide sequence ID" value="NZ_PVUE01000021.1"/>
</dbReference>
<feature type="domain" description="Major facilitator superfamily (MFS) profile" evidence="7">
    <location>
        <begin position="7"/>
        <end position="388"/>
    </location>
</feature>
<proteinExistence type="predicted"/>
<feature type="transmembrane region" description="Helical" evidence="6">
    <location>
        <begin position="336"/>
        <end position="357"/>
    </location>
</feature>
<sequence length="395" mass="40274">METEQQSGLRGWLAVTAIGLGIFAMVTIEEAPIGLLSMIAGDLRASPGLVGLSVTVPGIVAALAAPMVPVATRKLDRRFVLTAALLVMVVGCIGSYFSGSLIALLLSRVLIGLSLGGFWSLAAAVAVRHVSPNHAARATSIVFSGVSAGIVIGVPLSTWVGTMLGWRLSFLLIAAFGAVVAAALFFLLPPTPPQNALRPRDLLHSTTRSGVRFAVLLTFLIVTAQFLAYTYASPGLQQMANVAPGGISAMLLIFGVAGLVGNFAIGAVSGRRPNLALALITAVTGTVLVVFPVAGTTPAIGGVLMAIWGLFAGAASVSITTWVLKVSPGSEEIATAVNSSIFNLSIALGALGGGVVVDNAGVRTAFVVAGVAMYVGLGVVLIAVRRRVVESAQRV</sequence>
<dbReference type="InterPro" id="IPR036259">
    <property type="entry name" value="MFS_trans_sf"/>
</dbReference>
<dbReference type="AlphaFoldDB" id="A0A2T0ZJZ3"/>
<dbReference type="Proteomes" id="UP000237752">
    <property type="component" value="Unassembled WGS sequence"/>
</dbReference>
<reference evidence="8 9" key="1">
    <citation type="submission" date="2018-03" db="EMBL/GenBank/DDBJ databases">
        <title>Genomic Encyclopedia of Archaeal and Bacterial Type Strains, Phase II (KMG-II): from individual species to whole genera.</title>
        <authorList>
            <person name="Goeker M."/>
        </authorList>
    </citation>
    <scope>NUCLEOTIDE SEQUENCE [LARGE SCALE GENOMIC DNA]</scope>
    <source>
        <strain evidence="8 9">DSM 100065</strain>
    </source>
</reference>
<keyword evidence="4 6" id="KW-1133">Transmembrane helix</keyword>
<evidence type="ECO:0000256" key="4">
    <source>
        <dbReference type="ARBA" id="ARBA00022989"/>
    </source>
</evidence>
<dbReference type="SUPFAM" id="SSF103473">
    <property type="entry name" value="MFS general substrate transporter"/>
    <property type="match status" value="1"/>
</dbReference>
<feature type="transmembrane region" description="Helical" evidence="6">
    <location>
        <begin position="300"/>
        <end position="324"/>
    </location>
</feature>
<feature type="transmembrane region" description="Helical" evidence="6">
    <location>
        <begin position="363"/>
        <end position="384"/>
    </location>
</feature>
<dbReference type="GO" id="GO:0005886">
    <property type="term" value="C:plasma membrane"/>
    <property type="evidence" value="ECO:0007669"/>
    <property type="project" value="UniProtKB-SubCell"/>
</dbReference>
<keyword evidence="9" id="KW-1185">Reference proteome</keyword>
<dbReference type="Pfam" id="PF07690">
    <property type="entry name" value="MFS_1"/>
    <property type="match status" value="1"/>
</dbReference>
<evidence type="ECO:0000256" key="2">
    <source>
        <dbReference type="ARBA" id="ARBA00022475"/>
    </source>
</evidence>
<dbReference type="InterPro" id="IPR011701">
    <property type="entry name" value="MFS"/>
</dbReference>
<feature type="transmembrane region" description="Helical" evidence="6">
    <location>
        <begin position="12"/>
        <end position="28"/>
    </location>
</feature>
<dbReference type="PROSITE" id="PS50850">
    <property type="entry name" value="MFS"/>
    <property type="match status" value="1"/>
</dbReference>
<organism evidence="8 9">
    <name type="scientific">Antricoccus suffuscus</name>
    <dbReference type="NCBI Taxonomy" id="1629062"/>
    <lineage>
        <taxon>Bacteria</taxon>
        <taxon>Bacillati</taxon>
        <taxon>Actinomycetota</taxon>
        <taxon>Actinomycetes</taxon>
        <taxon>Geodermatophilales</taxon>
        <taxon>Antricoccaceae</taxon>
        <taxon>Antricoccus</taxon>
    </lineage>
</organism>
<evidence type="ECO:0000313" key="9">
    <source>
        <dbReference type="Proteomes" id="UP000237752"/>
    </source>
</evidence>
<dbReference type="GO" id="GO:0022857">
    <property type="term" value="F:transmembrane transporter activity"/>
    <property type="evidence" value="ECO:0007669"/>
    <property type="project" value="InterPro"/>
</dbReference>
<evidence type="ECO:0000259" key="7">
    <source>
        <dbReference type="PROSITE" id="PS50850"/>
    </source>
</evidence>
<dbReference type="InterPro" id="IPR020846">
    <property type="entry name" value="MFS_dom"/>
</dbReference>
<keyword evidence="3 6" id="KW-0812">Transmembrane</keyword>
<feature type="transmembrane region" description="Helical" evidence="6">
    <location>
        <begin position="249"/>
        <end position="268"/>
    </location>
</feature>
<accession>A0A2T0ZJZ3</accession>
<feature type="transmembrane region" description="Helical" evidence="6">
    <location>
        <begin position="48"/>
        <end position="67"/>
    </location>
</feature>
<dbReference type="PANTHER" id="PTHR43124">
    <property type="entry name" value="PURINE EFFLUX PUMP PBUE"/>
    <property type="match status" value="1"/>
</dbReference>
<comment type="subcellular location">
    <subcellularLocation>
        <location evidence="1">Cell membrane</location>
        <topology evidence="1">Multi-pass membrane protein</topology>
    </subcellularLocation>
</comment>
<comment type="caution">
    <text evidence="8">The sequence shown here is derived from an EMBL/GenBank/DDBJ whole genome shotgun (WGS) entry which is preliminary data.</text>
</comment>
<feature type="transmembrane region" description="Helical" evidence="6">
    <location>
        <begin position="275"/>
        <end position="294"/>
    </location>
</feature>
<dbReference type="PANTHER" id="PTHR43124:SF3">
    <property type="entry name" value="CHLORAMPHENICOL EFFLUX PUMP RV0191"/>
    <property type="match status" value="1"/>
</dbReference>
<evidence type="ECO:0000313" key="8">
    <source>
        <dbReference type="EMBL" id="PRZ36637.1"/>
    </source>
</evidence>
<name>A0A2T0ZJZ3_9ACTN</name>
<dbReference type="EMBL" id="PVUE01000021">
    <property type="protein sequence ID" value="PRZ36637.1"/>
    <property type="molecule type" value="Genomic_DNA"/>
</dbReference>
<feature type="transmembrane region" description="Helical" evidence="6">
    <location>
        <begin position="209"/>
        <end position="229"/>
    </location>
</feature>
<keyword evidence="5 6" id="KW-0472">Membrane</keyword>
<dbReference type="OrthoDB" id="9814237at2"/>
<feature type="transmembrane region" description="Helical" evidence="6">
    <location>
        <begin position="79"/>
        <end position="99"/>
    </location>
</feature>
<evidence type="ECO:0000256" key="6">
    <source>
        <dbReference type="SAM" id="Phobius"/>
    </source>
</evidence>
<feature type="transmembrane region" description="Helical" evidence="6">
    <location>
        <begin position="105"/>
        <end position="127"/>
    </location>
</feature>
<evidence type="ECO:0000256" key="3">
    <source>
        <dbReference type="ARBA" id="ARBA00022692"/>
    </source>
</evidence>
<feature type="transmembrane region" description="Helical" evidence="6">
    <location>
        <begin position="139"/>
        <end position="160"/>
    </location>
</feature>